<proteinExistence type="predicted"/>
<name>A0A6N8SAC8_9HYPH</name>
<dbReference type="AlphaFoldDB" id="A0A6N8SAC8"/>
<protein>
    <submittedName>
        <fullName evidence="1">Uncharacterized protein</fullName>
    </submittedName>
</protein>
<gene>
    <name evidence="1" type="ORF">GR138_11960</name>
</gene>
<reference evidence="1 2" key="1">
    <citation type="submission" date="2019-12" db="EMBL/GenBank/DDBJ databases">
        <title>Shinella kummerowiae sp. nov., a symbiotic bacterium isolated from root nodules of the herbal legume Kummerowia stipulacea.</title>
        <authorList>
            <person name="Gao J."/>
        </authorList>
    </citation>
    <scope>NUCLEOTIDE SEQUENCE [LARGE SCALE GENOMIC DNA]</scope>
    <source>
        <strain evidence="1 2">CCBAU 25048</strain>
    </source>
</reference>
<keyword evidence="2" id="KW-1185">Reference proteome</keyword>
<organism evidence="1 2">
    <name type="scientific">Shinella kummerowiae</name>
    <dbReference type="NCBI Taxonomy" id="417745"/>
    <lineage>
        <taxon>Bacteria</taxon>
        <taxon>Pseudomonadati</taxon>
        <taxon>Pseudomonadota</taxon>
        <taxon>Alphaproteobacteria</taxon>
        <taxon>Hyphomicrobiales</taxon>
        <taxon>Rhizobiaceae</taxon>
        <taxon>Shinella</taxon>
    </lineage>
</organism>
<dbReference type="Proteomes" id="UP000435802">
    <property type="component" value="Unassembled WGS sequence"/>
</dbReference>
<dbReference type="OrthoDB" id="8403673at2"/>
<dbReference type="EMBL" id="WUMK01000004">
    <property type="protein sequence ID" value="MXN45909.1"/>
    <property type="molecule type" value="Genomic_DNA"/>
</dbReference>
<accession>A0A6N8SAC8</accession>
<evidence type="ECO:0000313" key="1">
    <source>
        <dbReference type="EMBL" id="MXN45909.1"/>
    </source>
</evidence>
<dbReference type="RefSeq" id="WP_160859474.1">
    <property type="nucleotide sequence ID" value="NZ_WUMK01000004.1"/>
</dbReference>
<sequence length="377" mass="40552">MSQASKNNRDLSNLSALLAAAASSAPAPTMRKNPAPVPANDNKVADVLAWPTLGRLAHRGDEARVFALRHWRNLCFPGSGYIPPEPADDVTDEPEMEVRPSEAELLRAVGWTVTGAERWQHTGKIVNTYEPAAPVEPTINRHRNGAVDIELGDLIFRDGEMIKWGQTARGRALRPVERTRGIKGPAPKGRTETVVWSYLRAPATTSSPFTTTSLRRSFSGERAIPDMYKPLPGVEEARTVLRDHGADGTVAFEDLPVPAIRCPDALVAGPQWVGGVKKPKPLGEISAAAGPEGEVARRIEAGPYLAHLRRVLGDHAKVLDMAISDVSAKKIGIEMGKGQAYAEKAGPILIDAAIDALIAADETARLLVEQKPKKIAA</sequence>
<comment type="caution">
    <text evidence="1">The sequence shown here is derived from an EMBL/GenBank/DDBJ whole genome shotgun (WGS) entry which is preliminary data.</text>
</comment>
<evidence type="ECO:0000313" key="2">
    <source>
        <dbReference type="Proteomes" id="UP000435802"/>
    </source>
</evidence>